<dbReference type="PANTHER" id="PTHR12058:SF1">
    <property type="entry name" value="ACTIN-RELATED PROTEIN 2_3 COMPLEX SUBUNIT 2B"/>
    <property type="match status" value="1"/>
</dbReference>
<protein>
    <recommendedName>
        <fullName evidence="6">Arp2/3 complex 34 kDa subunit</fullName>
    </recommendedName>
</protein>
<comment type="caution">
    <text evidence="7">The sequence shown here is derived from an EMBL/GenBank/DDBJ whole genome shotgun (WGS) entry which is preliminary data.</text>
</comment>
<accession>A0A843TKZ2</accession>
<keyword evidence="5 6" id="KW-0206">Cytoskeleton</keyword>
<keyword evidence="4 6" id="KW-0009">Actin-binding</keyword>
<gene>
    <name evidence="7" type="ORF">Taro_003983</name>
</gene>
<dbReference type="GO" id="GO:0005885">
    <property type="term" value="C:Arp2/3 protein complex"/>
    <property type="evidence" value="ECO:0007669"/>
    <property type="project" value="InterPro"/>
</dbReference>
<comment type="subcellular location">
    <subcellularLocation>
        <location evidence="1 6">Cytoplasm</location>
        <location evidence="1 6">Cytoskeleton</location>
    </subcellularLocation>
</comment>
<keyword evidence="3 6" id="KW-0963">Cytoplasm</keyword>
<organism evidence="7 8">
    <name type="scientific">Colocasia esculenta</name>
    <name type="common">Wild taro</name>
    <name type="synonym">Arum esculentum</name>
    <dbReference type="NCBI Taxonomy" id="4460"/>
    <lineage>
        <taxon>Eukaryota</taxon>
        <taxon>Viridiplantae</taxon>
        <taxon>Streptophyta</taxon>
        <taxon>Embryophyta</taxon>
        <taxon>Tracheophyta</taxon>
        <taxon>Spermatophyta</taxon>
        <taxon>Magnoliopsida</taxon>
        <taxon>Liliopsida</taxon>
        <taxon>Araceae</taxon>
        <taxon>Aroideae</taxon>
        <taxon>Colocasieae</taxon>
        <taxon>Colocasia</taxon>
    </lineage>
</organism>
<evidence type="ECO:0000256" key="3">
    <source>
        <dbReference type="ARBA" id="ARBA00022490"/>
    </source>
</evidence>
<evidence type="ECO:0000313" key="8">
    <source>
        <dbReference type="Proteomes" id="UP000652761"/>
    </source>
</evidence>
<dbReference type="GO" id="GO:0051015">
    <property type="term" value="F:actin filament binding"/>
    <property type="evidence" value="ECO:0007669"/>
    <property type="project" value="TreeGrafter"/>
</dbReference>
<dbReference type="Pfam" id="PF04045">
    <property type="entry name" value="P34-Arc"/>
    <property type="match status" value="1"/>
</dbReference>
<dbReference type="OrthoDB" id="148331at2759"/>
<evidence type="ECO:0000256" key="5">
    <source>
        <dbReference type="ARBA" id="ARBA00023212"/>
    </source>
</evidence>
<dbReference type="GO" id="GO:0005200">
    <property type="term" value="F:structural constituent of cytoskeleton"/>
    <property type="evidence" value="ECO:0007669"/>
    <property type="project" value="TreeGrafter"/>
</dbReference>
<evidence type="ECO:0000256" key="6">
    <source>
        <dbReference type="RuleBase" id="RU364015"/>
    </source>
</evidence>
<dbReference type="Gene3D" id="3.30.1460.20">
    <property type="match status" value="1"/>
</dbReference>
<reference evidence="7" key="1">
    <citation type="submission" date="2017-07" db="EMBL/GenBank/DDBJ databases">
        <title>Taro Niue Genome Assembly and Annotation.</title>
        <authorList>
            <person name="Atibalentja N."/>
            <person name="Keating K."/>
            <person name="Fields C.J."/>
        </authorList>
    </citation>
    <scope>NUCLEOTIDE SEQUENCE</scope>
    <source>
        <strain evidence="7">Niue_2</strain>
        <tissue evidence="7">Leaf</tissue>
    </source>
</reference>
<keyword evidence="8" id="KW-1185">Reference proteome</keyword>
<dbReference type="InterPro" id="IPR034666">
    <property type="entry name" value="ARPC2/4"/>
</dbReference>
<evidence type="ECO:0000256" key="1">
    <source>
        <dbReference type="ARBA" id="ARBA00004245"/>
    </source>
</evidence>
<dbReference type="AlphaFoldDB" id="A0A843TKZ2"/>
<dbReference type="InterPro" id="IPR007188">
    <property type="entry name" value="ARPC2"/>
</dbReference>
<dbReference type="EMBL" id="NMUH01000106">
    <property type="protein sequence ID" value="MQL71685.1"/>
    <property type="molecule type" value="Genomic_DNA"/>
</dbReference>
<sequence length="344" mass="38530">MVDTVPVVHSLAHCFLVGTMMADVAVTLESRGSYLHGFLEDATPENGVLQQGVTCTYGAPGQVAQASASDSRTIYLSISTPVLSPDVSLPEDLGGCALQEIRRVYSDVMEVVEAPKEGFTLTVKIDLARLPQRKGSLTDLPEKFTVIFPMRFSEDSDVVIAASLFQELMDVGYSPACAKAPACTWSPIPPPELRGESLQSLSTNGGFVSFEIYSYHAKGQKMENTIWILLNFYAFVKYYIKCTRGFIQRKMRQRLESLSEALEKARIGEDKDCENVQESNAGRRCAKRLLNVSKSRVLRRTCGALTRRIGRIFLPIRIQVLARFRRRWLRMPKVSSLRKYTKLD</sequence>
<evidence type="ECO:0000256" key="4">
    <source>
        <dbReference type="ARBA" id="ARBA00023203"/>
    </source>
</evidence>
<dbReference type="SUPFAM" id="SSF69645">
    <property type="entry name" value="Arp2/3 complex subunits"/>
    <property type="match status" value="2"/>
</dbReference>
<comment type="function">
    <text evidence="6">Functions as actin-binding component of the Arp2/3 complex which is involved in regulation of actin polymerization and together with an activating nucleation-promoting factor (NPF) mediates the formation of branched actin networks.</text>
</comment>
<dbReference type="Proteomes" id="UP000652761">
    <property type="component" value="Unassembled WGS sequence"/>
</dbReference>
<proteinExistence type="inferred from homology"/>
<dbReference type="PANTHER" id="PTHR12058">
    <property type="entry name" value="ARP2/3 COMPLEX 34 KDA SUBUNIT"/>
    <property type="match status" value="1"/>
</dbReference>
<evidence type="ECO:0000313" key="7">
    <source>
        <dbReference type="EMBL" id="MQL71685.1"/>
    </source>
</evidence>
<comment type="subunit">
    <text evidence="6">Component of the Arp2/3 complex.</text>
</comment>
<comment type="similarity">
    <text evidence="2 6">Belongs to the ARPC2 family.</text>
</comment>
<dbReference type="GO" id="GO:0034314">
    <property type="term" value="P:Arp2/3 complex-mediated actin nucleation"/>
    <property type="evidence" value="ECO:0007669"/>
    <property type="project" value="InterPro"/>
</dbReference>
<evidence type="ECO:0000256" key="2">
    <source>
        <dbReference type="ARBA" id="ARBA00007192"/>
    </source>
</evidence>
<dbReference type="GO" id="GO:0030041">
    <property type="term" value="P:actin filament polymerization"/>
    <property type="evidence" value="ECO:0007669"/>
    <property type="project" value="InterPro"/>
</dbReference>
<name>A0A843TKZ2_COLES</name>